<sequence>MIIIDKVLISDEAVEEQFVCDLEACKGGCCVDGDAGAPLSEDELPVLDRIYEQVKPYLTPEGVAEIEKQGRHVYEKGFGAVTPTIRHQICVYGIIENGIVKCGIEKAWNEGKTDFKKPLSCHLYPFRISRQDGYEAINYEPREQLCRAACKLGKRLKVPVYRFLKEALIRKYGSAFYEALDTIGRKWKKKT</sequence>
<dbReference type="InterPro" id="IPR021458">
    <property type="entry name" value="Rv0495c"/>
</dbReference>
<dbReference type="RefSeq" id="WP_344974125.1">
    <property type="nucleotide sequence ID" value="NZ_BAABFN010000001.1"/>
</dbReference>
<dbReference type="EMBL" id="BAABFN010000001">
    <property type="protein sequence ID" value="GAA4301218.1"/>
    <property type="molecule type" value="Genomic_DNA"/>
</dbReference>
<keyword evidence="3" id="KW-1185">Reference proteome</keyword>
<reference evidence="3" key="1">
    <citation type="journal article" date="2019" name="Int. J. Syst. Evol. Microbiol.">
        <title>The Global Catalogue of Microorganisms (GCM) 10K type strain sequencing project: providing services to taxonomists for standard genome sequencing and annotation.</title>
        <authorList>
            <consortium name="The Broad Institute Genomics Platform"/>
            <consortium name="The Broad Institute Genome Sequencing Center for Infectious Disease"/>
            <person name="Wu L."/>
            <person name="Ma J."/>
        </authorList>
    </citation>
    <scope>NUCLEOTIDE SEQUENCE [LARGE SCALE GENOMIC DNA]</scope>
    <source>
        <strain evidence="3">JCM 17664</strain>
    </source>
</reference>
<evidence type="ECO:0000313" key="3">
    <source>
        <dbReference type="Proteomes" id="UP001501207"/>
    </source>
</evidence>
<comment type="caution">
    <text evidence="2">The sequence shown here is derived from an EMBL/GenBank/DDBJ whole genome shotgun (WGS) entry which is preliminary data.</text>
</comment>
<comment type="similarity">
    <text evidence="1">Belongs to the Rv0495c family.</text>
</comment>
<evidence type="ECO:0000313" key="2">
    <source>
        <dbReference type="EMBL" id="GAA4301218.1"/>
    </source>
</evidence>
<gene>
    <name evidence="2" type="ORF">GCM10023143_02790</name>
</gene>
<dbReference type="Proteomes" id="UP001501207">
    <property type="component" value="Unassembled WGS sequence"/>
</dbReference>
<accession>A0ABP8FDJ6</accession>
<organism evidence="2 3">
    <name type="scientific">Compostibacter hankyongensis</name>
    <dbReference type="NCBI Taxonomy" id="1007089"/>
    <lineage>
        <taxon>Bacteria</taxon>
        <taxon>Pseudomonadati</taxon>
        <taxon>Bacteroidota</taxon>
        <taxon>Chitinophagia</taxon>
        <taxon>Chitinophagales</taxon>
        <taxon>Chitinophagaceae</taxon>
        <taxon>Compostibacter</taxon>
    </lineage>
</organism>
<name>A0ABP8FDJ6_9BACT</name>
<evidence type="ECO:0000256" key="1">
    <source>
        <dbReference type="ARBA" id="ARBA00093770"/>
    </source>
</evidence>
<protein>
    <submittedName>
        <fullName evidence="2">DUF3109 family protein</fullName>
    </submittedName>
</protein>
<dbReference type="Pfam" id="PF11307">
    <property type="entry name" value="DUF3109"/>
    <property type="match status" value="1"/>
</dbReference>
<proteinExistence type="inferred from homology"/>